<feature type="binding site" evidence="6">
    <location>
        <begin position="567"/>
        <end position="568"/>
    </location>
    <ligand>
        <name>substrate</name>
    </ligand>
</feature>
<dbReference type="GO" id="GO:0004619">
    <property type="term" value="F:phosphoglycerate mutase activity"/>
    <property type="evidence" value="ECO:0007669"/>
    <property type="project" value="UniProtKB-EC"/>
</dbReference>
<dbReference type="Proteomes" id="UP000654075">
    <property type="component" value="Unassembled WGS sequence"/>
</dbReference>
<gene>
    <name evidence="8" type="ORF">PGLA1383_LOCUS31880</name>
</gene>
<evidence type="ECO:0000256" key="1">
    <source>
        <dbReference type="ARBA" id="ARBA00006717"/>
    </source>
</evidence>
<dbReference type="Pfam" id="PF20668">
    <property type="entry name" value="DUF6815"/>
    <property type="match status" value="1"/>
</dbReference>
<evidence type="ECO:0000256" key="2">
    <source>
        <dbReference type="ARBA" id="ARBA00012028"/>
    </source>
</evidence>
<dbReference type="InterPro" id="IPR005952">
    <property type="entry name" value="Phosphogly_mut1"/>
</dbReference>
<dbReference type="Pfam" id="PF00300">
    <property type="entry name" value="His_Phos_1"/>
    <property type="match status" value="1"/>
</dbReference>
<feature type="binding site" evidence="6">
    <location>
        <begin position="461"/>
        <end position="468"/>
    </location>
    <ligand>
        <name>substrate</name>
    </ligand>
</feature>
<evidence type="ECO:0000256" key="4">
    <source>
        <dbReference type="ARBA" id="ARBA00023235"/>
    </source>
</evidence>
<accession>A0A813FNS1</accession>
<organism evidence="8 9">
    <name type="scientific">Polarella glacialis</name>
    <name type="common">Dinoflagellate</name>
    <dbReference type="NCBI Taxonomy" id="89957"/>
    <lineage>
        <taxon>Eukaryota</taxon>
        <taxon>Sar</taxon>
        <taxon>Alveolata</taxon>
        <taxon>Dinophyceae</taxon>
        <taxon>Suessiales</taxon>
        <taxon>Suessiaceae</taxon>
        <taxon>Polarella</taxon>
    </lineage>
</organism>
<dbReference type="SUPFAM" id="SSF53254">
    <property type="entry name" value="Phosphoglycerate mutase-like"/>
    <property type="match status" value="1"/>
</dbReference>
<evidence type="ECO:0000256" key="6">
    <source>
        <dbReference type="PIRSR" id="PIRSR613078-2"/>
    </source>
</evidence>
<dbReference type="GO" id="GO:0006096">
    <property type="term" value="P:glycolytic process"/>
    <property type="evidence" value="ECO:0007669"/>
    <property type="project" value="UniProtKB-KW"/>
</dbReference>
<evidence type="ECO:0000259" key="7">
    <source>
        <dbReference type="Pfam" id="PF20668"/>
    </source>
</evidence>
<dbReference type="SMART" id="SM00855">
    <property type="entry name" value="PGAM"/>
    <property type="match status" value="1"/>
</dbReference>
<feature type="binding site" evidence="6">
    <location>
        <position position="513"/>
    </location>
    <ligand>
        <name>substrate</name>
    </ligand>
</feature>
<feature type="binding site" evidence="6">
    <location>
        <position position="551"/>
    </location>
    <ligand>
        <name>substrate</name>
    </ligand>
</feature>
<protein>
    <recommendedName>
        <fullName evidence="2">phosphoglycerate mutase (2,3-diphosphoglycerate-dependent)</fullName>
        <ecNumber evidence="2">5.4.2.11</ecNumber>
    </recommendedName>
</protein>
<evidence type="ECO:0000256" key="5">
    <source>
        <dbReference type="PIRSR" id="PIRSR613078-1"/>
    </source>
</evidence>
<comment type="similarity">
    <text evidence="1">Belongs to the phosphoglycerate mutase family. BPG-dependent PGAM subfamily.</text>
</comment>
<dbReference type="NCBIfam" id="NF033816">
    <property type="entry name" value="Cj0069_fam"/>
    <property type="match status" value="1"/>
</dbReference>
<feature type="active site" description="Proton donor/acceptor" evidence="5">
    <location>
        <position position="540"/>
    </location>
</feature>
<keyword evidence="9" id="KW-1185">Reference proteome</keyword>
<dbReference type="PANTHER" id="PTHR11931">
    <property type="entry name" value="PHOSPHOGLYCERATE MUTASE"/>
    <property type="match status" value="1"/>
</dbReference>
<sequence length="593" mass="64936">MVLVDVSSIIVVAKDDLGFLDQPSGPKFKTALAQIYVRSQTYGGSDKSSNGHRYDSIPFANGMINAGMSCQLIHYTHEEHDKFFEVCKNFDAIIVRCNPGQINADGGSQAKFDDGMRQMRKLGIQVWPSPDVMEFMGAKDALCKVAHLNIGLEDTLVYYSPEDFAAGFKKTMAFQPRVIKQNRGSSGEGIWIIKLKDGNYCSTFGERTCGDNDVLELIEANDNHAEEHTVAELIEFCINGRTNKSGEWTSNGAGKYLEGGKAAGGMVVDQRFCPRIVEGELRYNSVGDALVGIIHKKPKEGGISAVGGTGSIYTYYGPEEPKFRNLTDNFLNKDLPLIMPALGLAAEPIPLWWTTDFILASPVGTPSDQEKWIVGEFNCSCVGISKCLPAYCKDATPNACYTDIPAEDLKEAMGYGNLMGQKALGILSKSQSSTAVAGATAAAPSTAKGAAPGVFKIVFLRHGESDWNVKNIFTGWADVDLSENGKKEALEAGKMLKDNGFKFDIVFTSVLKRAIRTAWTALMESDNFSMPVINTWRLNERHYGGLQGLNKAETAEKHGDAQVKIWRRSYDVPPPAIDMSDARHPCNDPLYRH</sequence>
<evidence type="ECO:0000256" key="3">
    <source>
        <dbReference type="ARBA" id="ARBA00023152"/>
    </source>
</evidence>
<dbReference type="CDD" id="cd07067">
    <property type="entry name" value="HP_PGM_like"/>
    <property type="match status" value="1"/>
</dbReference>
<dbReference type="InterPro" id="IPR029033">
    <property type="entry name" value="His_PPase_superfam"/>
</dbReference>
<dbReference type="EMBL" id="CAJNNV010025371">
    <property type="protein sequence ID" value="CAE8614147.1"/>
    <property type="molecule type" value="Genomic_DNA"/>
</dbReference>
<dbReference type="Gene3D" id="3.40.50.1240">
    <property type="entry name" value="Phosphoglycerate mutase-like"/>
    <property type="match status" value="1"/>
</dbReference>
<evidence type="ECO:0000313" key="9">
    <source>
        <dbReference type="Proteomes" id="UP000654075"/>
    </source>
</evidence>
<feature type="binding site" evidence="6">
    <location>
        <begin position="474"/>
        <end position="475"/>
    </location>
    <ligand>
        <name>substrate</name>
    </ligand>
</feature>
<dbReference type="SUPFAM" id="SSF56059">
    <property type="entry name" value="Glutathione synthetase ATP-binding domain-like"/>
    <property type="match status" value="1"/>
</dbReference>
<proteinExistence type="inferred from homology"/>
<keyword evidence="3" id="KW-0324">Glycolysis</keyword>
<dbReference type="OrthoDB" id="354304at2759"/>
<reference evidence="8" key="1">
    <citation type="submission" date="2021-02" db="EMBL/GenBank/DDBJ databases">
        <authorList>
            <person name="Dougan E. K."/>
            <person name="Rhodes N."/>
            <person name="Thang M."/>
            <person name="Chan C."/>
        </authorList>
    </citation>
    <scope>NUCLEOTIDE SEQUENCE</scope>
</reference>
<feature type="active site" description="Tele-phosphohistidine intermediate" evidence="5">
    <location>
        <position position="462"/>
    </location>
</feature>
<evidence type="ECO:0000313" key="8">
    <source>
        <dbReference type="EMBL" id="CAE8614147.1"/>
    </source>
</evidence>
<dbReference type="NCBIfam" id="TIGR01258">
    <property type="entry name" value="pgm_1"/>
    <property type="match status" value="1"/>
</dbReference>
<feature type="non-terminal residue" evidence="8">
    <location>
        <position position="1"/>
    </location>
</feature>
<dbReference type="InterPro" id="IPR013078">
    <property type="entry name" value="His_Pase_superF_clade-1"/>
</dbReference>
<dbReference type="EC" id="5.4.2.11" evidence="2"/>
<name>A0A813FNS1_POLGL</name>
<dbReference type="InterPro" id="IPR049212">
    <property type="entry name" value="DUF6815"/>
</dbReference>
<dbReference type="AlphaFoldDB" id="A0A813FNS1"/>
<feature type="domain" description="DUF6815" evidence="7">
    <location>
        <begin position="278"/>
        <end position="383"/>
    </location>
</feature>
<comment type="caution">
    <text evidence="8">The sequence shown here is derived from an EMBL/GenBank/DDBJ whole genome shotgun (WGS) entry which is preliminary data.</text>
</comment>
<keyword evidence="4" id="KW-0413">Isomerase</keyword>
<feature type="binding site" evidence="6">
    <location>
        <begin position="540"/>
        <end position="543"/>
    </location>
    <ligand>
        <name>substrate</name>
    </ligand>
</feature>